<keyword evidence="2" id="KW-0732">Signal</keyword>
<dbReference type="AlphaFoldDB" id="A0A0D1A5T1"/>
<dbReference type="STRING" id="1335616.WDC_1126"/>
<dbReference type="PATRIC" id="fig|1335616.4.peg.1133"/>
<proteinExistence type="predicted"/>
<evidence type="ECO:0000256" key="4">
    <source>
        <dbReference type="SAM" id="Phobius"/>
    </source>
</evidence>
<dbReference type="InterPro" id="IPR006635">
    <property type="entry name" value="NEAT_dom"/>
</dbReference>
<name>A0A0D1A5T1_9LACO</name>
<evidence type="ECO:0000256" key="2">
    <source>
        <dbReference type="ARBA" id="ARBA00022729"/>
    </source>
</evidence>
<feature type="domain" description="NEAT" evidence="5">
    <location>
        <begin position="23"/>
        <end position="154"/>
    </location>
</feature>
<organism evidence="6 7">
    <name type="scientific">Paucilactobacillus wasatchensis</name>
    <dbReference type="NCBI Taxonomy" id="1335616"/>
    <lineage>
        <taxon>Bacteria</taxon>
        <taxon>Bacillati</taxon>
        <taxon>Bacillota</taxon>
        <taxon>Bacilli</taxon>
        <taxon>Lactobacillales</taxon>
        <taxon>Lactobacillaceae</taxon>
        <taxon>Paucilactobacillus</taxon>
    </lineage>
</organism>
<dbReference type="CDD" id="cd06920">
    <property type="entry name" value="NEAT"/>
    <property type="match status" value="1"/>
</dbReference>
<dbReference type="Pfam" id="PF05031">
    <property type="entry name" value="NEAT"/>
    <property type="match status" value="1"/>
</dbReference>
<evidence type="ECO:0000313" key="7">
    <source>
        <dbReference type="Proteomes" id="UP000032279"/>
    </source>
</evidence>
<dbReference type="InterPro" id="IPR037250">
    <property type="entry name" value="NEAT_dom_sf"/>
</dbReference>
<keyword evidence="7" id="KW-1185">Reference proteome</keyword>
<keyword evidence="4" id="KW-0472">Membrane</keyword>
<evidence type="ECO:0000259" key="5">
    <source>
        <dbReference type="PROSITE" id="PS50978"/>
    </source>
</evidence>
<dbReference type="OrthoDB" id="2294225at2"/>
<dbReference type="RefSeq" id="WP_082040933.1">
    <property type="nucleotide sequence ID" value="NZ_AWTT01000025.1"/>
</dbReference>
<comment type="subcellular location">
    <subcellularLocation>
        <location evidence="1">Cell envelope</location>
    </subcellularLocation>
</comment>
<dbReference type="EMBL" id="AWTT01000025">
    <property type="protein sequence ID" value="KIS03250.1"/>
    <property type="molecule type" value="Genomic_DNA"/>
</dbReference>
<protein>
    <submittedName>
        <fullName evidence="6">Putative cell surface protein</fullName>
    </submittedName>
</protein>
<accession>A0A0D1A5T1</accession>
<dbReference type="SUPFAM" id="SSF158911">
    <property type="entry name" value="NEAT domain-like"/>
    <property type="match status" value="1"/>
</dbReference>
<gene>
    <name evidence="6" type="ORF">WDC_1126</name>
</gene>
<dbReference type="PROSITE" id="PS50978">
    <property type="entry name" value="NEAT"/>
    <property type="match status" value="1"/>
</dbReference>
<feature type="transmembrane region" description="Helical" evidence="4">
    <location>
        <begin position="209"/>
        <end position="229"/>
    </location>
</feature>
<keyword evidence="4" id="KW-0812">Transmembrane</keyword>
<comment type="caution">
    <text evidence="6">The sequence shown here is derived from an EMBL/GenBank/DDBJ whole genome shotgun (WGS) entry which is preliminary data.</text>
</comment>
<sequence length="232" mass="24660">MKRHLIRFLVGFVLALGGLLLPKTVSANSINYQCLTYGTSKQSIASGYYVKPAQITANGDQYLVTMTIQTGAKLGNWPVTVLSIDGNGPANVSKTKNGDNFDYSYSFQTNNLNRTINSSISINVPNVYVAKHNISFKFDTSSLPALANASSASSNNQAASSSTANQNSATSSSSASTKNTKPKSTTTSNSKQDKQIAALNKKNKQTQTAIIIGGVAVVVVLGVAAYFFVRRK</sequence>
<feature type="region of interest" description="Disordered" evidence="3">
    <location>
        <begin position="155"/>
        <end position="193"/>
    </location>
</feature>
<dbReference type="Gene3D" id="2.60.40.1850">
    <property type="match status" value="1"/>
</dbReference>
<dbReference type="Proteomes" id="UP000032279">
    <property type="component" value="Unassembled WGS sequence"/>
</dbReference>
<evidence type="ECO:0000256" key="1">
    <source>
        <dbReference type="ARBA" id="ARBA00004196"/>
    </source>
</evidence>
<feature type="compositionally biased region" description="Low complexity" evidence="3">
    <location>
        <begin position="155"/>
        <end position="190"/>
    </location>
</feature>
<dbReference type="GO" id="GO:0030313">
    <property type="term" value="C:cell envelope"/>
    <property type="evidence" value="ECO:0007669"/>
    <property type="project" value="UniProtKB-SubCell"/>
</dbReference>
<evidence type="ECO:0000256" key="3">
    <source>
        <dbReference type="SAM" id="MobiDB-lite"/>
    </source>
</evidence>
<evidence type="ECO:0000313" key="6">
    <source>
        <dbReference type="EMBL" id="KIS03250.1"/>
    </source>
</evidence>
<keyword evidence="4" id="KW-1133">Transmembrane helix</keyword>
<reference evidence="6 7" key="1">
    <citation type="submission" date="2013-08" db="EMBL/GenBank/DDBJ databases">
        <title>Lactobacillus wasatchii sp. WDC04, a late gas producing bacteria isolated from aged chedder cheese.</title>
        <authorList>
            <person name="Oberg C.J."/>
            <person name="Culumber M."/>
            <person name="McMahon D.J."/>
            <person name="Broadbent J.R."/>
            <person name="Oberg T.S."/>
            <person name="Ortaki F."/>
        </authorList>
    </citation>
    <scope>NUCLEOTIDE SEQUENCE [LARGE SCALE GENOMIC DNA]</scope>
    <source>
        <strain evidence="6 7">WDC04</strain>
    </source>
</reference>